<keyword evidence="3" id="KW-1185">Reference proteome</keyword>
<feature type="domain" description="DUF6841" evidence="1">
    <location>
        <begin position="23"/>
        <end position="135"/>
    </location>
</feature>
<evidence type="ECO:0000313" key="2">
    <source>
        <dbReference type="EMBL" id="TID20110.1"/>
    </source>
</evidence>
<evidence type="ECO:0000313" key="3">
    <source>
        <dbReference type="Proteomes" id="UP000298493"/>
    </source>
</evidence>
<name>A0A4Z1P6I7_9PEZI</name>
<proteinExistence type="predicted"/>
<protein>
    <recommendedName>
        <fullName evidence="1">DUF6841 domain-containing protein</fullName>
    </recommendedName>
</protein>
<dbReference type="AlphaFoldDB" id="A0A4Z1P6I7"/>
<dbReference type="Gene3D" id="3.10.450.50">
    <property type="match status" value="1"/>
</dbReference>
<dbReference type="OrthoDB" id="3923156at2759"/>
<dbReference type="Proteomes" id="UP000298493">
    <property type="component" value="Unassembled WGS sequence"/>
</dbReference>
<organism evidence="2 3">
    <name type="scientific">Venturia nashicola</name>
    <dbReference type="NCBI Taxonomy" id="86259"/>
    <lineage>
        <taxon>Eukaryota</taxon>
        <taxon>Fungi</taxon>
        <taxon>Dikarya</taxon>
        <taxon>Ascomycota</taxon>
        <taxon>Pezizomycotina</taxon>
        <taxon>Dothideomycetes</taxon>
        <taxon>Pleosporomycetidae</taxon>
        <taxon>Venturiales</taxon>
        <taxon>Venturiaceae</taxon>
        <taxon>Venturia</taxon>
    </lineage>
</organism>
<dbReference type="Pfam" id="PF20795">
    <property type="entry name" value="DUF6841"/>
    <property type="match status" value="1"/>
</dbReference>
<dbReference type="EMBL" id="SNSC02000011">
    <property type="protein sequence ID" value="TID20110.1"/>
    <property type="molecule type" value="Genomic_DNA"/>
</dbReference>
<reference evidence="2 3" key="1">
    <citation type="submission" date="2019-04" db="EMBL/GenBank/DDBJ databases">
        <title>High contiguity whole genome sequence and gene annotation resource for two Venturia nashicola isolates.</title>
        <authorList>
            <person name="Prokchorchik M."/>
            <person name="Won K."/>
            <person name="Lee Y."/>
            <person name="Choi E.D."/>
            <person name="Segonzac C."/>
            <person name="Sohn K.H."/>
        </authorList>
    </citation>
    <scope>NUCLEOTIDE SEQUENCE [LARGE SCALE GENOMIC DNA]</scope>
    <source>
        <strain evidence="2 3">PRI2</strain>
    </source>
</reference>
<sequence length="141" mass="15526">MPPPSPLSTQISTILNTYLSAFNTADYKTASKHYHSPAMAISASGVTILPSPCQMADLLSATVTKLKEDNFDHSEWVGEKKIIVLEDEGEKGLVMASCGCKRVRKDGSSCEEFTATYTLRKVRGEWLIVSIHQHPLNTQLN</sequence>
<accession>A0A4Z1P6I7</accession>
<gene>
    <name evidence="2" type="ORF">E6O75_ATG07570</name>
</gene>
<evidence type="ECO:0000259" key="1">
    <source>
        <dbReference type="Pfam" id="PF20795"/>
    </source>
</evidence>
<dbReference type="SUPFAM" id="SSF54427">
    <property type="entry name" value="NTF2-like"/>
    <property type="match status" value="1"/>
</dbReference>
<comment type="caution">
    <text evidence="2">The sequence shown here is derived from an EMBL/GenBank/DDBJ whole genome shotgun (WGS) entry which is preliminary data.</text>
</comment>
<dbReference type="InterPro" id="IPR049219">
    <property type="entry name" value="DUF6841"/>
</dbReference>
<dbReference type="InterPro" id="IPR032710">
    <property type="entry name" value="NTF2-like_dom_sf"/>
</dbReference>